<dbReference type="Pfam" id="PF04480">
    <property type="entry name" value="DUF559"/>
    <property type="match status" value="1"/>
</dbReference>
<organism evidence="3 4">
    <name type="scientific">Microbacterium foliorum</name>
    <dbReference type="NCBI Taxonomy" id="104336"/>
    <lineage>
        <taxon>Bacteria</taxon>
        <taxon>Bacillati</taxon>
        <taxon>Actinomycetota</taxon>
        <taxon>Actinomycetes</taxon>
        <taxon>Micrococcales</taxon>
        <taxon>Microbacteriaceae</taxon>
        <taxon>Microbacterium</taxon>
    </lineage>
</organism>
<sequence>MPTPLMLVELQGGVARGSRLARFGCTRKDLSDAVRRGALSRVRAGVFAAPSCAGSVRTAALHGGALSCSGALRMHGVWVLADDEHPHVWLGLAGRRHPHAHCECVEHYRAGSMRLGLAPVEQALVQAFGCHGEEFFFAAYESAWALGLIGADARRRIRAALPVRARWLADIARHDADSGLESIVRLRLHLLGIRVETQVSIDGVGRVDFVVERRVILEADGKDNHAGRSERHRDLIRDAAASRLGFETLRFDYAMIIHEWSVVIAAISGALARARS</sequence>
<dbReference type="EMBL" id="JYIU01000035">
    <property type="protein sequence ID" value="KJL23652.1"/>
    <property type="molecule type" value="Genomic_DNA"/>
</dbReference>
<comment type="caution">
    <text evidence="3">The sequence shown here is derived from an EMBL/GenBank/DDBJ whole genome shotgun (WGS) entry which is preliminary data.</text>
</comment>
<dbReference type="Proteomes" id="UP000033572">
    <property type="component" value="Unassembled WGS sequence"/>
</dbReference>
<dbReference type="SUPFAM" id="SSF52980">
    <property type="entry name" value="Restriction endonuclease-like"/>
    <property type="match status" value="1"/>
</dbReference>
<gene>
    <name evidence="3" type="ORF">RN50_00990</name>
</gene>
<keyword evidence="4" id="KW-1185">Reference proteome</keyword>
<dbReference type="Pfam" id="PF13338">
    <property type="entry name" value="AbiEi_4"/>
    <property type="match status" value="1"/>
</dbReference>
<dbReference type="AlphaFoldDB" id="A0A0F0KRV5"/>
<dbReference type="PATRIC" id="fig|104336.4.peg.1014"/>
<dbReference type="RefSeq" id="WP_052677648.1">
    <property type="nucleotide sequence ID" value="NZ_CP031425.1"/>
</dbReference>
<name>A0A0F0KRV5_9MICO</name>
<evidence type="ECO:0000259" key="2">
    <source>
        <dbReference type="Pfam" id="PF13338"/>
    </source>
</evidence>
<dbReference type="KEGG" id="mfol:DXT68_04320"/>
<reference evidence="3 4" key="1">
    <citation type="submission" date="2015-02" db="EMBL/GenBank/DDBJ databases">
        <title>Draft genome sequences of ten Microbacterium spp. with emphasis on heavy metal contaminated environments.</title>
        <authorList>
            <person name="Corretto E."/>
        </authorList>
    </citation>
    <scope>NUCLEOTIDE SEQUENCE [LARGE SCALE GENOMIC DNA]</scope>
    <source>
        <strain evidence="3 4">DSM 12966</strain>
    </source>
</reference>
<dbReference type="InterPro" id="IPR011335">
    <property type="entry name" value="Restrct_endonuc-II-like"/>
</dbReference>
<accession>A0A0F0KRV5</accession>
<dbReference type="Gene3D" id="3.40.960.10">
    <property type="entry name" value="VSR Endonuclease"/>
    <property type="match status" value="1"/>
</dbReference>
<proteinExistence type="predicted"/>
<feature type="domain" description="AbiEi antitoxin N-terminal" evidence="2">
    <location>
        <begin position="5"/>
        <end position="49"/>
    </location>
</feature>
<dbReference type="GeneID" id="94443603"/>
<evidence type="ECO:0000259" key="1">
    <source>
        <dbReference type="Pfam" id="PF04480"/>
    </source>
</evidence>
<protein>
    <submittedName>
        <fullName evidence="3">Uncharacterized protein</fullName>
    </submittedName>
</protein>
<dbReference type="InterPro" id="IPR025159">
    <property type="entry name" value="AbiEi_N"/>
</dbReference>
<evidence type="ECO:0000313" key="3">
    <source>
        <dbReference type="EMBL" id="KJL23652.1"/>
    </source>
</evidence>
<feature type="domain" description="DUF559" evidence="1">
    <location>
        <begin position="189"/>
        <end position="270"/>
    </location>
</feature>
<evidence type="ECO:0000313" key="4">
    <source>
        <dbReference type="Proteomes" id="UP000033572"/>
    </source>
</evidence>
<dbReference type="InterPro" id="IPR007569">
    <property type="entry name" value="DUF559"/>
</dbReference>